<organism evidence="2 5">
    <name type="scientific">Didymodactylos carnosus</name>
    <dbReference type="NCBI Taxonomy" id="1234261"/>
    <lineage>
        <taxon>Eukaryota</taxon>
        <taxon>Metazoa</taxon>
        <taxon>Spiralia</taxon>
        <taxon>Gnathifera</taxon>
        <taxon>Rotifera</taxon>
        <taxon>Eurotatoria</taxon>
        <taxon>Bdelloidea</taxon>
        <taxon>Philodinida</taxon>
        <taxon>Philodinidae</taxon>
        <taxon>Didymodactylos</taxon>
    </lineage>
</organism>
<reference evidence="2" key="1">
    <citation type="submission" date="2021-02" db="EMBL/GenBank/DDBJ databases">
        <authorList>
            <person name="Nowell W R."/>
        </authorList>
    </citation>
    <scope>NUCLEOTIDE SEQUENCE</scope>
</reference>
<dbReference type="EMBL" id="CAJNOK010028325">
    <property type="protein sequence ID" value="CAF1432911.1"/>
    <property type="molecule type" value="Genomic_DNA"/>
</dbReference>
<dbReference type="Proteomes" id="UP000677228">
    <property type="component" value="Unassembled WGS sequence"/>
</dbReference>
<dbReference type="EMBL" id="CAJOBA010050116">
    <property type="protein sequence ID" value="CAF4230761.1"/>
    <property type="molecule type" value="Genomic_DNA"/>
</dbReference>
<evidence type="ECO:0000313" key="5">
    <source>
        <dbReference type="Proteomes" id="UP000663829"/>
    </source>
</evidence>
<comment type="caution">
    <text evidence="2">The sequence shown here is derived from an EMBL/GenBank/DDBJ whole genome shotgun (WGS) entry which is preliminary data.</text>
</comment>
<evidence type="ECO:0000313" key="3">
    <source>
        <dbReference type="EMBL" id="CAF4230761.1"/>
    </source>
</evidence>
<dbReference type="Proteomes" id="UP000663829">
    <property type="component" value="Unassembled WGS sequence"/>
</dbReference>
<evidence type="ECO:0000313" key="1">
    <source>
        <dbReference type="EMBL" id="CAF1432911.1"/>
    </source>
</evidence>
<dbReference type="Proteomes" id="UP000681722">
    <property type="component" value="Unassembled WGS sequence"/>
</dbReference>
<dbReference type="AlphaFoldDB" id="A0A815WRE1"/>
<accession>A0A815WRE1</accession>
<dbReference type="EMBL" id="CAJOBC010092556">
    <property type="protein sequence ID" value="CAF4410245.1"/>
    <property type="molecule type" value="Genomic_DNA"/>
</dbReference>
<gene>
    <name evidence="2" type="ORF">GPM918_LOCUS39107</name>
    <name evidence="1" type="ORF">OVA965_LOCUS34118</name>
    <name evidence="4" type="ORF">SRO942_LOCUS39961</name>
    <name evidence="3" type="ORF">TMI583_LOCUS35031</name>
</gene>
<dbReference type="EMBL" id="CAJNOQ010026888">
    <property type="protein sequence ID" value="CAF1549342.1"/>
    <property type="molecule type" value="Genomic_DNA"/>
</dbReference>
<proteinExistence type="predicted"/>
<keyword evidence="5" id="KW-1185">Reference proteome</keyword>
<evidence type="ECO:0000313" key="2">
    <source>
        <dbReference type="EMBL" id="CAF1549342.1"/>
    </source>
</evidence>
<name>A0A815WRE1_9BILA</name>
<sequence length="129" mass="14781">MKTCGFRHSEEETWMHVFIPNTIFRRSVSKFISFICHLSLVDIVKPITLDDEDSNTSQNPEYENHFKLTDDGLLSTSNHPSKTRDLIRFALGPIMENSSRYLPGVIQNGYTNGTGFEQAFRASLFAYLQ</sequence>
<dbReference type="Proteomes" id="UP000682733">
    <property type="component" value="Unassembled WGS sequence"/>
</dbReference>
<protein>
    <submittedName>
        <fullName evidence="2">Uncharacterized protein</fullName>
    </submittedName>
</protein>
<dbReference type="OrthoDB" id="1606438at2759"/>
<evidence type="ECO:0000313" key="4">
    <source>
        <dbReference type="EMBL" id="CAF4410245.1"/>
    </source>
</evidence>